<name>A0ABR1DAB7_NECAM</name>
<dbReference type="EMBL" id="JAVFWL010000004">
    <property type="protein sequence ID" value="KAK6746948.1"/>
    <property type="molecule type" value="Genomic_DNA"/>
</dbReference>
<reference evidence="1 2" key="1">
    <citation type="submission" date="2023-08" db="EMBL/GenBank/DDBJ databases">
        <title>A Necator americanus chromosomal reference genome.</title>
        <authorList>
            <person name="Ilik V."/>
            <person name="Petrzelkova K.J."/>
            <person name="Pardy F."/>
            <person name="Fuh T."/>
            <person name="Niatou-Singa F.S."/>
            <person name="Gouil Q."/>
            <person name="Baker L."/>
            <person name="Ritchie M.E."/>
            <person name="Jex A.R."/>
            <person name="Gazzola D."/>
            <person name="Li H."/>
            <person name="Toshio Fujiwara R."/>
            <person name="Zhan B."/>
            <person name="Aroian R.V."/>
            <person name="Pafco B."/>
            <person name="Schwarz E.M."/>
        </authorList>
    </citation>
    <scope>NUCLEOTIDE SEQUENCE [LARGE SCALE GENOMIC DNA]</scope>
    <source>
        <strain evidence="1 2">Aroian</strain>
        <tissue evidence="1">Whole animal</tissue>
    </source>
</reference>
<accession>A0ABR1DAB7</accession>
<protein>
    <submittedName>
        <fullName evidence="1">Uncharacterized protein</fullName>
    </submittedName>
</protein>
<organism evidence="1 2">
    <name type="scientific">Necator americanus</name>
    <name type="common">Human hookworm</name>
    <dbReference type="NCBI Taxonomy" id="51031"/>
    <lineage>
        <taxon>Eukaryota</taxon>
        <taxon>Metazoa</taxon>
        <taxon>Ecdysozoa</taxon>
        <taxon>Nematoda</taxon>
        <taxon>Chromadorea</taxon>
        <taxon>Rhabditida</taxon>
        <taxon>Rhabditina</taxon>
        <taxon>Rhabditomorpha</taxon>
        <taxon>Strongyloidea</taxon>
        <taxon>Ancylostomatidae</taxon>
        <taxon>Bunostominae</taxon>
        <taxon>Necator</taxon>
    </lineage>
</organism>
<proteinExistence type="predicted"/>
<gene>
    <name evidence="1" type="primary">Necator_chrIV.g13578</name>
    <name evidence="1" type="ORF">RB195_000287</name>
</gene>
<sequence>MCILLSMYYKKYRHCFYLKVELQQQHTPLQFVIGNVSTIEPKRPAEWYNCASGCARSVALGLLFTVVTNVSGRFFLAIA</sequence>
<dbReference type="Proteomes" id="UP001303046">
    <property type="component" value="Unassembled WGS sequence"/>
</dbReference>
<evidence type="ECO:0000313" key="2">
    <source>
        <dbReference type="Proteomes" id="UP001303046"/>
    </source>
</evidence>
<evidence type="ECO:0000313" key="1">
    <source>
        <dbReference type="EMBL" id="KAK6746948.1"/>
    </source>
</evidence>
<comment type="caution">
    <text evidence="1">The sequence shown here is derived from an EMBL/GenBank/DDBJ whole genome shotgun (WGS) entry which is preliminary data.</text>
</comment>
<keyword evidence="2" id="KW-1185">Reference proteome</keyword>